<evidence type="ECO:0000313" key="14">
    <source>
        <dbReference type="Proteomes" id="UP000233491"/>
    </source>
</evidence>
<name>A0A1I4UVU8_9HYPH</name>
<proteinExistence type="predicted"/>
<feature type="transmembrane region" description="Helical" evidence="11">
    <location>
        <begin position="163"/>
        <end position="183"/>
    </location>
</feature>
<dbReference type="SMART" id="SM00388">
    <property type="entry name" value="HisKA"/>
    <property type="match status" value="1"/>
</dbReference>
<dbReference type="Gene3D" id="3.30.565.10">
    <property type="entry name" value="Histidine kinase-like ATPase, C-terminal domain"/>
    <property type="match status" value="1"/>
</dbReference>
<dbReference type="GO" id="GO:0005886">
    <property type="term" value="C:plasma membrane"/>
    <property type="evidence" value="ECO:0007669"/>
    <property type="project" value="TreeGrafter"/>
</dbReference>
<keyword evidence="5" id="KW-0808">Transferase</keyword>
<evidence type="ECO:0000256" key="6">
    <source>
        <dbReference type="ARBA" id="ARBA00022692"/>
    </source>
</evidence>
<dbReference type="CDD" id="cd00082">
    <property type="entry name" value="HisKA"/>
    <property type="match status" value="1"/>
</dbReference>
<evidence type="ECO:0000256" key="7">
    <source>
        <dbReference type="ARBA" id="ARBA00022777"/>
    </source>
</evidence>
<organism evidence="13 14">
    <name type="scientific">Pleomorphomonas diazotrophica</name>
    <dbReference type="NCBI Taxonomy" id="1166257"/>
    <lineage>
        <taxon>Bacteria</taxon>
        <taxon>Pseudomonadati</taxon>
        <taxon>Pseudomonadota</taxon>
        <taxon>Alphaproteobacteria</taxon>
        <taxon>Hyphomicrobiales</taxon>
        <taxon>Pleomorphomonadaceae</taxon>
        <taxon>Pleomorphomonas</taxon>
    </lineage>
</organism>
<keyword evidence="14" id="KW-1185">Reference proteome</keyword>
<keyword evidence="7 13" id="KW-0418">Kinase</keyword>
<dbReference type="SUPFAM" id="SSF47384">
    <property type="entry name" value="Homodimeric domain of signal transducing histidine kinase"/>
    <property type="match status" value="1"/>
</dbReference>
<dbReference type="InterPro" id="IPR005467">
    <property type="entry name" value="His_kinase_dom"/>
</dbReference>
<reference evidence="13 14" key="1">
    <citation type="submission" date="2017-12" db="EMBL/GenBank/DDBJ databases">
        <title>Anaerobic carbon monoxide metabolism by Pleomorphomonas carboxyditropha sp. nov., a new mesophilic hydrogenogenic carboxidotroph.</title>
        <authorList>
            <person name="Esquivel-Elizondo S."/>
            <person name="Krajmalnik-Brown R."/>
        </authorList>
    </citation>
    <scope>NUCLEOTIDE SEQUENCE [LARGE SCALE GENOMIC DNA]</scope>
    <source>
        <strain evidence="13 14">R5-392</strain>
    </source>
</reference>
<comment type="subcellular location">
    <subcellularLocation>
        <location evidence="2">Membrane</location>
        <topology evidence="2">Multi-pass membrane protein</topology>
    </subcellularLocation>
</comment>
<keyword evidence="9" id="KW-0902">Two-component regulatory system</keyword>
<comment type="caution">
    <text evidence="13">The sequence shown here is derived from an EMBL/GenBank/DDBJ whole genome shotgun (WGS) entry which is preliminary data.</text>
</comment>
<dbReference type="CDD" id="cd00075">
    <property type="entry name" value="HATPase"/>
    <property type="match status" value="1"/>
</dbReference>
<comment type="catalytic activity">
    <reaction evidence="1">
        <text>ATP + protein L-histidine = ADP + protein N-phospho-L-histidine.</text>
        <dbReference type="EC" id="2.7.13.3"/>
    </reaction>
</comment>
<dbReference type="InterPro" id="IPR003594">
    <property type="entry name" value="HATPase_dom"/>
</dbReference>
<evidence type="ECO:0000256" key="1">
    <source>
        <dbReference type="ARBA" id="ARBA00000085"/>
    </source>
</evidence>
<accession>A0A1I4UVU8</accession>
<dbReference type="Pfam" id="PF02518">
    <property type="entry name" value="HATPase_c"/>
    <property type="match status" value="1"/>
</dbReference>
<dbReference type="SUPFAM" id="SSF55874">
    <property type="entry name" value="ATPase domain of HSP90 chaperone/DNA topoisomerase II/histidine kinase"/>
    <property type="match status" value="1"/>
</dbReference>
<dbReference type="InterPro" id="IPR004358">
    <property type="entry name" value="Sig_transdc_His_kin-like_C"/>
</dbReference>
<evidence type="ECO:0000256" key="2">
    <source>
        <dbReference type="ARBA" id="ARBA00004141"/>
    </source>
</evidence>
<dbReference type="OrthoDB" id="9809329at2"/>
<dbReference type="GO" id="GO:0000155">
    <property type="term" value="F:phosphorelay sensor kinase activity"/>
    <property type="evidence" value="ECO:0007669"/>
    <property type="project" value="InterPro"/>
</dbReference>
<dbReference type="InterPro" id="IPR036890">
    <property type="entry name" value="HATPase_C_sf"/>
</dbReference>
<dbReference type="EMBL" id="PJNW01000004">
    <property type="protein sequence ID" value="PKR89790.1"/>
    <property type="molecule type" value="Genomic_DNA"/>
</dbReference>
<evidence type="ECO:0000256" key="10">
    <source>
        <dbReference type="ARBA" id="ARBA00023136"/>
    </source>
</evidence>
<evidence type="ECO:0000256" key="3">
    <source>
        <dbReference type="ARBA" id="ARBA00012438"/>
    </source>
</evidence>
<dbReference type="AlphaFoldDB" id="A0A1I4UVU8"/>
<dbReference type="PANTHER" id="PTHR45436:SF15">
    <property type="entry name" value="SENSOR HISTIDINE KINASE CUSS"/>
    <property type="match status" value="1"/>
</dbReference>
<dbReference type="InterPro" id="IPR036097">
    <property type="entry name" value="HisK_dim/P_sf"/>
</dbReference>
<feature type="domain" description="Histidine kinase" evidence="12">
    <location>
        <begin position="245"/>
        <end position="445"/>
    </location>
</feature>
<keyword evidence="6 11" id="KW-0812">Transmembrane</keyword>
<dbReference type="Gene3D" id="1.10.287.130">
    <property type="match status" value="1"/>
</dbReference>
<dbReference type="PANTHER" id="PTHR45436">
    <property type="entry name" value="SENSOR HISTIDINE KINASE YKOH"/>
    <property type="match status" value="1"/>
</dbReference>
<dbReference type="InterPro" id="IPR050428">
    <property type="entry name" value="TCS_sensor_his_kinase"/>
</dbReference>
<dbReference type="RefSeq" id="WP_101288591.1">
    <property type="nucleotide sequence ID" value="NZ_FOUQ01000009.1"/>
</dbReference>
<evidence type="ECO:0000313" key="13">
    <source>
        <dbReference type="EMBL" id="PKR89790.1"/>
    </source>
</evidence>
<dbReference type="EC" id="2.7.13.3" evidence="3"/>
<gene>
    <name evidence="13" type="ORF">CXZ10_07785</name>
</gene>
<keyword evidence="8 11" id="KW-1133">Transmembrane helix</keyword>
<dbReference type="PRINTS" id="PR00344">
    <property type="entry name" value="BCTRLSENSOR"/>
</dbReference>
<evidence type="ECO:0000256" key="9">
    <source>
        <dbReference type="ARBA" id="ARBA00023012"/>
    </source>
</evidence>
<dbReference type="Pfam" id="PF00512">
    <property type="entry name" value="HisKA"/>
    <property type="match status" value="1"/>
</dbReference>
<evidence type="ECO:0000256" key="8">
    <source>
        <dbReference type="ARBA" id="ARBA00022989"/>
    </source>
</evidence>
<dbReference type="InterPro" id="IPR003661">
    <property type="entry name" value="HisK_dim/P_dom"/>
</dbReference>
<evidence type="ECO:0000259" key="12">
    <source>
        <dbReference type="PROSITE" id="PS50109"/>
    </source>
</evidence>
<evidence type="ECO:0000256" key="4">
    <source>
        <dbReference type="ARBA" id="ARBA00022553"/>
    </source>
</evidence>
<keyword evidence="10 11" id="KW-0472">Membrane</keyword>
<sequence>MKPASGSLVARLSWQMIALQLLVLTAVAVVFALPIKEHLEGVELDDDVLAIVASNLTLADGRLDVGRDEDLAALMADHPRFWFVVRDGEGRSLRYGPVPPRVSQFLDGFKAVVYAEIRTDGSDPDLDVLMRVRDGPAGPVIVATGGGPEVTGFLDRFKELNKYYLGLLALMATLTLVGTPILLRKEFRGVTRVAEEAEHIDIDQPGTRLTEANVPEEIRGMVQAMNAALLRLDQGLEKRHRFLATAAHELRTPIAILTTRIELLAAGDDRTRLLLDVARLGTLADQLLDLQRLDNDGQLRTPLDLCALASEVARDIAPLVVTAGAEIALDVPPWPVMVAADRQAISRVLTNLIQNAIAHGGPGVAIEVEVTPNAEVRIRDNGPGVPPADRERIFEPFHRGSTDRGGAGLGLNLVQEIVTRHHGSVHVTDAAKGGAEFVVRLPSGVKDAPLG</sequence>
<dbReference type="SMART" id="SM00387">
    <property type="entry name" value="HATPase_c"/>
    <property type="match status" value="1"/>
</dbReference>
<evidence type="ECO:0000256" key="5">
    <source>
        <dbReference type="ARBA" id="ARBA00022679"/>
    </source>
</evidence>
<protein>
    <recommendedName>
        <fullName evidence="3">histidine kinase</fullName>
        <ecNumber evidence="3">2.7.13.3</ecNumber>
    </recommendedName>
</protein>
<dbReference type="PROSITE" id="PS50109">
    <property type="entry name" value="HIS_KIN"/>
    <property type="match status" value="1"/>
</dbReference>
<keyword evidence="4" id="KW-0597">Phosphoprotein</keyword>
<dbReference type="Proteomes" id="UP000233491">
    <property type="component" value="Unassembled WGS sequence"/>
</dbReference>
<evidence type="ECO:0000256" key="11">
    <source>
        <dbReference type="SAM" id="Phobius"/>
    </source>
</evidence>